<dbReference type="PANTHER" id="PTHR30614:SF0">
    <property type="entry name" value="L-CYSTINE TRANSPORT SYSTEM PERMEASE PROTEIN TCYL"/>
    <property type="match status" value="1"/>
</dbReference>
<dbReference type="CDD" id="cd06261">
    <property type="entry name" value="TM_PBP2"/>
    <property type="match status" value="1"/>
</dbReference>
<comment type="subcellular location">
    <subcellularLocation>
        <location evidence="1">Cell inner membrane</location>
        <topology evidence="1">Multi-pass membrane protein</topology>
    </subcellularLocation>
    <subcellularLocation>
        <location evidence="9">Cell membrane</location>
        <topology evidence="9">Multi-pass membrane protein</topology>
    </subcellularLocation>
</comment>
<evidence type="ECO:0000256" key="9">
    <source>
        <dbReference type="RuleBase" id="RU363032"/>
    </source>
</evidence>
<organism evidence="11 12">
    <name type="scientific">Pseudomonas capeferrum</name>
    <dbReference type="NCBI Taxonomy" id="1495066"/>
    <lineage>
        <taxon>Bacteria</taxon>
        <taxon>Pseudomonadati</taxon>
        <taxon>Pseudomonadota</taxon>
        <taxon>Gammaproteobacteria</taxon>
        <taxon>Pseudomonadales</taxon>
        <taxon>Pseudomonadaceae</taxon>
        <taxon>Pseudomonas</taxon>
    </lineage>
</organism>
<dbReference type="SUPFAM" id="SSF161098">
    <property type="entry name" value="MetI-like"/>
    <property type="match status" value="1"/>
</dbReference>
<keyword evidence="12" id="KW-1185">Reference proteome</keyword>
<dbReference type="Proteomes" id="UP001214301">
    <property type="component" value="Chromosome"/>
</dbReference>
<dbReference type="RefSeq" id="WP_156310355.1">
    <property type="nucleotide sequence ID" value="NZ_CP116669.1"/>
</dbReference>
<keyword evidence="3 9" id="KW-0813">Transport</keyword>
<evidence type="ECO:0000256" key="7">
    <source>
        <dbReference type="ARBA" id="ARBA00022989"/>
    </source>
</evidence>
<evidence type="ECO:0000256" key="2">
    <source>
        <dbReference type="ARBA" id="ARBA00010072"/>
    </source>
</evidence>
<evidence type="ECO:0000256" key="5">
    <source>
        <dbReference type="ARBA" id="ARBA00022692"/>
    </source>
</evidence>
<comment type="similarity">
    <text evidence="2">Belongs to the binding-protein-dependent transport system permease family. HisMQ subfamily.</text>
</comment>
<evidence type="ECO:0000256" key="8">
    <source>
        <dbReference type="ARBA" id="ARBA00023136"/>
    </source>
</evidence>
<accession>A0ABY7RFU5</accession>
<dbReference type="InterPro" id="IPR043429">
    <property type="entry name" value="ArtM/GltK/GlnP/TcyL/YhdX-like"/>
</dbReference>
<dbReference type="InterPro" id="IPR010065">
    <property type="entry name" value="AA_ABC_transptr_permease_3TM"/>
</dbReference>
<dbReference type="NCBIfam" id="TIGR01726">
    <property type="entry name" value="HEQRo_perm_3TM"/>
    <property type="match status" value="1"/>
</dbReference>
<evidence type="ECO:0000256" key="3">
    <source>
        <dbReference type="ARBA" id="ARBA00022448"/>
    </source>
</evidence>
<feature type="transmembrane region" description="Helical" evidence="9">
    <location>
        <begin position="20"/>
        <end position="43"/>
    </location>
</feature>
<evidence type="ECO:0000256" key="4">
    <source>
        <dbReference type="ARBA" id="ARBA00022475"/>
    </source>
</evidence>
<dbReference type="EMBL" id="CP116669">
    <property type="protein sequence ID" value="WCI02457.1"/>
    <property type="molecule type" value="Genomic_DNA"/>
</dbReference>
<dbReference type="InterPro" id="IPR035906">
    <property type="entry name" value="MetI-like_sf"/>
</dbReference>
<feature type="transmembrane region" description="Helical" evidence="9">
    <location>
        <begin position="55"/>
        <end position="75"/>
    </location>
</feature>
<keyword evidence="4" id="KW-1003">Cell membrane</keyword>
<keyword evidence="8 9" id="KW-0472">Membrane</keyword>
<evidence type="ECO:0000313" key="12">
    <source>
        <dbReference type="Proteomes" id="UP001214301"/>
    </source>
</evidence>
<evidence type="ECO:0000256" key="6">
    <source>
        <dbReference type="ARBA" id="ARBA00022970"/>
    </source>
</evidence>
<keyword evidence="6" id="KW-0029">Amino-acid transport</keyword>
<dbReference type="PANTHER" id="PTHR30614">
    <property type="entry name" value="MEMBRANE COMPONENT OF AMINO ACID ABC TRANSPORTER"/>
    <property type="match status" value="1"/>
</dbReference>
<dbReference type="Gene3D" id="1.10.3720.10">
    <property type="entry name" value="MetI-like"/>
    <property type="match status" value="1"/>
</dbReference>
<feature type="transmembrane region" description="Helical" evidence="9">
    <location>
        <begin position="188"/>
        <end position="210"/>
    </location>
</feature>
<gene>
    <name evidence="11" type="ORF">PMC74_11455</name>
</gene>
<proteinExistence type="inferred from homology"/>
<evidence type="ECO:0000313" key="11">
    <source>
        <dbReference type="EMBL" id="WCI02457.1"/>
    </source>
</evidence>
<name>A0ABY7RFU5_9PSED</name>
<dbReference type="InterPro" id="IPR000515">
    <property type="entry name" value="MetI-like"/>
</dbReference>
<evidence type="ECO:0000256" key="1">
    <source>
        <dbReference type="ARBA" id="ARBA00004429"/>
    </source>
</evidence>
<dbReference type="Pfam" id="PF00528">
    <property type="entry name" value="BPD_transp_1"/>
    <property type="match status" value="1"/>
</dbReference>
<keyword evidence="5 9" id="KW-0812">Transmembrane</keyword>
<evidence type="ECO:0000259" key="10">
    <source>
        <dbReference type="PROSITE" id="PS50928"/>
    </source>
</evidence>
<feature type="transmembrane region" description="Helical" evidence="9">
    <location>
        <begin position="81"/>
        <end position="102"/>
    </location>
</feature>
<feature type="transmembrane region" description="Helical" evidence="9">
    <location>
        <begin position="144"/>
        <end position="168"/>
    </location>
</feature>
<keyword evidence="7 9" id="KW-1133">Transmembrane helix</keyword>
<reference evidence="11 12" key="1">
    <citation type="journal article" date="2020" name="Front. Microbiol.">
        <title>Toward Biorecycling: Isolation of a Soil Bacterium That Grows on a Polyurethane Oligomer and Monomer.</title>
        <authorList>
            <person name="Espinosa M.J.C."/>
            <person name="Blanco A.C."/>
            <person name="Schmidgall T."/>
            <person name="Atanasoff-Kardjalieff A.K."/>
            <person name="Kappelmeyer U."/>
            <person name="Tischler D."/>
            <person name="Pieper D.H."/>
            <person name="Heipieper H.J."/>
            <person name="Eberlein C."/>
        </authorList>
    </citation>
    <scope>NUCLEOTIDE SEQUENCE [LARGE SCALE GENOMIC DNA]</scope>
    <source>
        <strain evidence="11 12">TDA1</strain>
    </source>
</reference>
<dbReference type="PROSITE" id="PS50928">
    <property type="entry name" value="ABC_TM1"/>
    <property type="match status" value="1"/>
</dbReference>
<feature type="domain" description="ABC transmembrane type-1" evidence="10">
    <location>
        <begin position="19"/>
        <end position="207"/>
    </location>
</feature>
<sequence length="222" mass="23538">MNALLTLWAQWFPELWKGFVLSLQVTAVSLLLGIALGLLLALGVGARGKAIRYPALIIVELGRGAPALILLQYFYFGLPSVNLTLTSFWAAVLALAYCTAAYTSEIIRGGIEAVARGQHEAADVIGLNRVDALRYVILPQALRVALPSLLGFSIMMFQASSLCFTIALPEIVSRASAIGSSTFQYMPVLVLAGLMYAAVCAPASLGVAALERRLAPGVQPAC</sequence>
<protein>
    <submittedName>
        <fullName evidence="11">Amino acid ABC transporter permease</fullName>
    </submittedName>
</protein>